<evidence type="ECO:0000313" key="2">
    <source>
        <dbReference type="Proteomes" id="UP001054945"/>
    </source>
</evidence>
<dbReference type="AlphaFoldDB" id="A0AAV4YCZ8"/>
<accession>A0AAV4YCZ8</accession>
<organism evidence="1 2">
    <name type="scientific">Caerostris extrusa</name>
    <name type="common">Bark spider</name>
    <name type="synonym">Caerostris bankana</name>
    <dbReference type="NCBI Taxonomy" id="172846"/>
    <lineage>
        <taxon>Eukaryota</taxon>
        <taxon>Metazoa</taxon>
        <taxon>Ecdysozoa</taxon>
        <taxon>Arthropoda</taxon>
        <taxon>Chelicerata</taxon>
        <taxon>Arachnida</taxon>
        <taxon>Araneae</taxon>
        <taxon>Araneomorphae</taxon>
        <taxon>Entelegynae</taxon>
        <taxon>Araneoidea</taxon>
        <taxon>Araneidae</taxon>
        <taxon>Caerostris</taxon>
    </lineage>
</organism>
<proteinExistence type="predicted"/>
<evidence type="ECO:0000313" key="1">
    <source>
        <dbReference type="EMBL" id="GIZ05341.1"/>
    </source>
</evidence>
<protein>
    <submittedName>
        <fullName evidence="1">Uncharacterized protein</fullName>
    </submittedName>
</protein>
<sequence>MDLPKLEWTPSSSSFQQEDFLTYGFKAPNFGNSKRKTRNGSVRHPYTSHARHLKTVPFPSVILPSSLLCSQLPKSINVHFGSPDFDTSPPPRFAETEALTDV</sequence>
<reference evidence="1 2" key="1">
    <citation type="submission" date="2021-06" db="EMBL/GenBank/DDBJ databases">
        <title>Caerostris extrusa draft genome.</title>
        <authorList>
            <person name="Kono N."/>
            <person name="Arakawa K."/>
        </authorList>
    </citation>
    <scope>NUCLEOTIDE SEQUENCE [LARGE SCALE GENOMIC DNA]</scope>
</reference>
<dbReference type="Proteomes" id="UP001054945">
    <property type="component" value="Unassembled WGS sequence"/>
</dbReference>
<keyword evidence="2" id="KW-1185">Reference proteome</keyword>
<comment type="caution">
    <text evidence="1">The sequence shown here is derived from an EMBL/GenBank/DDBJ whole genome shotgun (WGS) entry which is preliminary data.</text>
</comment>
<name>A0AAV4YCZ8_CAEEX</name>
<dbReference type="EMBL" id="BPLR01019289">
    <property type="protein sequence ID" value="GIZ05341.1"/>
    <property type="molecule type" value="Genomic_DNA"/>
</dbReference>
<gene>
    <name evidence="1" type="ORF">CEXT_541271</name>
</gene>